<dbReference type="GO" id="GO:0016020">
    <property type="term" value="C:membrane"/>
    <property type="evidence" value="ECO:0007669"/>
    <property type="project" value="UniProtKB-SubCell"/>
</dbReference>
<feature type="transmembrane region" description="Helical" evidence="7">
    <location>
        <begin position="146"/>
        <end position="170"/>
    </location>
</feature>
<dbReference type="InterPro" id="IPR013833">
    <property type="entry name" value="Cyt_c_oxidase_su3_a-hlx"/>
</dbReference>
<dbReference type="InterPro" id="IPR035973">
    <property type="entry name" value="Cyt_c_oxidase_su3-like_sf"/>
</dbReference>
<keyword evidence="12" id="KW-1185">Reference proteome</keyword>
<accession>A0A1H5YW62</accession>
<dbReference type="Gene3D" id="1.20.120.80">
    <property type="entry name" value="Cytochrome c oxidase, subunit III, four-helix bundle"/>
    <property type="match status" value="1"/>
</dbReference>
<dbReference type="SUPFAM" id="SSF81442">
    <property type="entry name" value="Cytochrome c oxidase subunit I-like"/>
    <property type="match status" value="1"/>
</dbReference>
<gene>
    <name evidence="10" type="ORF">DV707_11940</name>
    <name evidence="11" type="ORF">SAMN04488133_1746</name>
</gene>
<keyword evidence="5" id="KW-0679">Respiratory chain</keyword>
<proteinExistence type="inferred from homology"/>
<dbReference type="GO" id="GO:0015990">
    <property type="term" value="P:electron transport coupled proton transport"/>
    <property type="evidence" value="ECO:0007669"/>
    <property type="project" value="TreeGrafter"/>
</dbReference>
<feature type="transmembrane region" description="Helical" evidence="7">
    <location>
        <begin position="493"/>
        <end position="516"/>
    </location>
</feature>
<evidence type="ECO:0000313" key="10">
    <source>
        <dbReference type="EMBL" id="QCC48314.1"/>
    </source>
</evidence>
<comment type="similarity">
    <text evidence="5">Belongs to the heme-copper respiratory oxidase family.</text>
</comment>
<evidence type="ECO:0000256" key="4">
    <source>
        <dbReference type="ARBA" id="ARBA00023136"/>
    </source>
</evidence>
<keyword evidence="5" id="KW-0813">Transport</keyword>
<dbReference type="Pfam" id="PF00115">
    <property type="entry name" value="COX1"/>
    <property type="match status" value="1"/>
</dbReference>
<feature type="transmembrane region" description="Helical" evidence="7">
    <location>
        <begin position="536"/>
        <end position="555"/>
    </location>
</feature>
<feature type="transmembrane region" description="Helical" evidence="7">
    <location>
        <begin position="673"/>
        <end position="695"/>
    </location>
</feature>
<feature type="compositionally biased region" description="Low complexity" evidence="6">
    <location>
        <begin position="16"/>
        <end position="34"/>
    </location>
</feature>
<feature type="transmembrane region" description="Helical" evidence="7">
    <location>
        <begin position="873"/>
        <end position="891"/>
    </location>
</feature>
<evidence type="ECO:0000313" key="12">
    <source>
        <dbReference type="Proteomes" id="UP000236740"/>
    </source>
</evidence>
<dbReference type="PRINTS" id="PR01165">
    <property type="entry name" value="CYCOXIDASEI"/>
</dbReference>
<feature type="region of interest" description="Disordered" evidence="6">
    <location>
        <begin position="1"/>
        <end position="64"/>
    </location>
</feature>
<feature type="domain" description="Heme-copper oxidase subunit III family profile" evidence="8">
    <location>
        <begin position="631"/>
        <end position="892"/>
    </location>
</feature>
<dbReference type="InterPro" id="IPR023615">
    <property type="entry name" value="Cyt_c_Oxase_su1_BS"/>
</dbReference>
<dbReference type="InterPro" id="IPR000883">
    <property type="entry name" value="Cyt_C_Oxase_1"/>
</dbReference>
<evidence type="ECO:0000313" key="13">
    <source>
        <dbReference type="Proteomes" id="UP000296733"/>
    </source>
</evidence>
<dbReference type="InterPro" id="IPR036927">
    <property type="entry name" value="Cyt_c_oxase-like_su1_sf"/>
</dbReference>
<dbReference type="CDD" id="cd00386">
    <property type="entry name" value="Heme_Cu_Oxidase_III_like"/>
    <property type="match status" value="1"/>
</dbReference>
<evidence type="ECO:0000259" key="8">
    <source>
        <dbReference type="PROSITE" id="PS50253"/>
    </source>
</evidence>
<dbReference type="PANTHER" id="PTHR10422">
    <property type="entry name" value="CYTOCHROME C OXIDASE SUBUNIT 1"/>
    <property type="match status" value="1"/>
</dbReference>
<organism evidence="11 12">
    <name type="scientific">Halobellus limi</name>
    <dbReference type="NCBI Taxonomy" id="699433"/>
    <lineage>
        <taxon>Archaea</taxon>
        <taxon>Methanobacteriati</taxon>
        <taxon>Methanobacteriota</taxon>
        <taxon>Stenosarchaea group</taxon>
        <taxon>Halobacteria</taxon>
        <taxon>Halobacteriales</taxon>
        <taxon>Haloferacaceae</taxon>
        <taxon>Halobellus</taxon>
    </lineage>
</organism>
<dbReference type="GO" id="GO:0022904">
    <property type="term" value="P:respiratory electron transport chain"/>
    <property type="evidence" value="ECO:0007669"/>
    <property type="project" value="InterPro"/>
</dbReference>
<feature type="transmembrane region" description="Helical" evidence="7">
    <location>
        <begin position="273"/>
        <end position="296"/>
    </location>
</feature>
<dbReference type="EMBL" id="FNVN01000002">
    <property type="protein sequence ID" value="SEG28244.1"/>
    <property type="molecule type" value="Genomic_DNA"/>
</dbReference>
<reference evidence="11 12" key="1">
    <citation type="submission" date="2016-10" db="EMBL/GenBank/DDBJ databases">
        <authorList>
            <person name="de Groot N.N."/>
        </authorList>
    </citation>
    <scope>NUCLEOTIDE SEQUENCE [LARGE SCALE GENOMIC DNA]</scope>
    <source>
        <strain evidence="11 12">CGMCC 1.10331</strain>
    </source>
</reference>
<evidence type="ECO:0000256" key="7">
    <source>
        <dbReference type="SAM" id="Phobius"/>
    </source>
</evidence>
<feature type="transmembrane region" description="Helical" evidence="7">
    <location>
        <begin position="719"/>
        <end position="741"/>
    </location>
</feature>
<keyword evidence="4 7" id="KW-0472">Membrane</keyword>
<feature type="transmembrane region" description="Helical" evidence="7">
    <location>
        <begin position="190"/>
        <end position="213"/>
    </location>
</feature>
<dbReference type="GO" id="GO:0020037">
    <property type="term" value="F:heme binding"/>
    <property type="evidence" value="ECO:0007669"/>
    <property type="project" value="InterPro"/>
</dbReference>
<dbReference type="OrthoDB" id="33297at2157"/>
<feature type="transmembrane region" description="Helical" evidence="7">
    <location>
        <begin position="425"/>
        <end position="449"/>
    </location>
</feature>
<evidence type="ECO:0000313" key="11">
    <source>
        <dbReference type="EMBL" id="SEG28244.1"/>
    </source>
</evidence>
<feature type="transmembrane region" description="Helical" evidence="7">
    <location>
        <begin position="830"/>
        <end position="853"/>
    </location>
</feature>
<feature type="transmembrane region" description="Helical" evidence="7">
    <location>
        <begin position="788"/>
        <end position="810"/>
    </location>
</feature>
<dbReference type="PROSITE" id="PS00077">
    <property type="entry name" value="COX1_CUB"/>
    <property type="match status" value="1"/>
</dbReference>
<evidence type="ECO:0000256" key="6">
    <source>
        <dbReference type="SAM" id="MobiDB-lite"/>
    </source>
</evidence>
<evidence type="ECO:0000256" key="3">
    <source>
        <dbReference type="ARBA" id="ARBA00022989"/>
    </source>
</evidence>
<protein>
    <submittedName>
        <fullName evidence="10 11">Cytochrome C oxidase subunit I</fullName>
    </submittedName>
</protein>
<feature type="transmembrane region" description="Helical" evidence="7">
    <location>
        <begin position="455"/>
        <end position="481"/>
    </location>
</feature>
<dbReference type="SUPFAM" id="SSF81452">
    <property type="entry name" value="Cytochrome c oxidase subunit III-like"/>
    <property type="match status" value="1"/>
</dbReference>
<comment type="subcellular location">
    <subcellularLocation>
        <location evidence="1">Membrane</location>
        <topology evidence="1">Multi-pass membrane protein</topology>
    </subcellularLocation>
</comment>
<keyword evidence="3 7" id="KW-1133">Transmembrane helix</keyword>
<feature type="transmembrane region" description="Helical" evidence="7">
    <location>
        <begin position="358"/>
        <end position="377"/>
    </location>
</feature>
<dbReference type="Proteomes" id="UP000296733">
    <property type="component" value="Chromosome"/>
</dbReference>
<dbReference type="PANTHER" id="PTHR10422:SF18">
    <property type="entry name" value="CYTOCHROME C OXIDASE SUBUNIT 1"/>
    <property type="match status" value="1"/>
</dbReference>
<dbReference type="AlphaFoldDB" id="A0A1H5YW62"/>
<keyword evidence="5" id="KW-0479">Metal-binding</keyword>
<dbReference type="GO" id="GO:0004129">
    <property type="term" value="F:cytochrome-c oxidase activity"/>
    <property type="evidence" value="ECO:0007669"/>
    <property type="project" value="InterPro"/>
</dbReference>
<dbReference type="Gene3D" id="1.20.210.10">
    <property type="entry name" value="Cytochrome c oxidase-like, subunit I domain"/>
    <property type="match status" value="1"/>
</dbReference>
<evidence type="ECO:0000256" key="2">
    <source>
        <dbReference type="ARBA" id="ARBA00022692"/>
    </source>
</evidence>
<keyword evidence="5" id="KW-0349">Heme</keyword>
<feature type="transmembrane region" description="Helical" evidence="7">
    <location>
        <begin position="102"/>
        <end position="126"/>
    </location>
</feature>
<sequence length="892" mass="96484">MTDEEPLGSNGPADQAVGSDAAGDAVAGSDTSGGEAIDGDTGGAEAPDDDIGGGEATDGGTVTGEEIPVEGAVSDALAAATHPSRSTVRHWLTTTNHKDVGILYIVTSLFFLLLGGLLAWLMRIQLWEPRAVGEGVLGPMAYNQAVSAHGLVMVFWFLSPFAFGFANYIVPLQMGADDLAFPRLNALSFWLYLSSGLLFVVSFFQGGTFAGGWTMYAPLNLPTFTPDVGANTAILALVLFVASVTVSSVNFLTTMHRMRAEGLTLRRLPIFSWSILLTVWMMLFAFAALLAALLILSSDRILGTAYFVQETAGGTLLWTHLFWFFGHPEVYIVFFPALGIMAEVFQTFTGRRIVGRKWFIAAMVLVALQSFVVWMHHMFLTGINLEIKTLFMVTTIGISLPFDLMVFALIYTLVKGRVRFTTPFLFAFGGLILFILGGITGVFLGAIVLDYEFRGTYWVVAHFHYVMVGGVTALVGGLYYWFPKITGRMYDEFLGKAHFTAYFAGFNLLYFPMFVAWETPRRVFQYDAWMAPWHKLATVGAFILGLSFVIMFYNLTKSAFDGERVGNAPWEFSRTAEWAVPSPPPTGNFPGVPSYSDGRLSFRSREATDGGAAAAAGSTQADGGGAVDAHAGAHDHGDHASVWPLAVSVGAFLLFLGLSGVRQGSLVEGIAGSFYLFAAVAGGIVVLGSLVAWALEPFDAPEGGFGEAWPFDGVENGKVGMWIFLASDVVLFGGFIGAYVFTRVAAGWVGWQPVPEDPIPGLVNTYILLASSFTVVLALVAAQKEHRWGVVASLTATIALGIGFLGNKALEWRHLFHTGVEPTATIQTSTFFLTTGLHAAHVVAGLIGALYLLGRSLGGAYLTDHRPVEYFGLYWHFVDIVWLFLFPLFYIL</sequence>
<dbReference type="InterPro" id="IPR000298">
    <property type="entry name" value="Cyt_c_oxidase-like_su3"/>
</dbReference>
<dbReference type="EMBL" id="CP031311">
    <property type="protein sequence ID" value="QCC48314.1"/>
    <property type="molecule type" value="Genomic_DNA"/>
</dbReference>
<feature type="transmembrane region" description="Helical" evidence="7">
    <location>
        <begin position="316"/>
        <end position="338"/>
    </location>
</feature>
<name>A0A1H5YW62_9EURY</name>
<evidence type="ECO:0000256" key="1">
    <source>
        <dbReference type="ARBA" id="ARBA00004141"/>
    </source>
</evidence>
<feature type="transmembrane region" description="Helical" evidence="7">
    <location>
        <begin position="233"/>
        <end position="252"/>
    </location>
</feature>
<evidence type="ECO:0000256" key="5">
    <source>
        <dbReference type="RuleBase" id="RU000370"/>
    </source>
</evidence>
<reference evidence="10 13" key="2">
    <citation type="journal article" date="2019" name="Nat. Commun.">
        <title>A new type of DNA phosphorothioation-based antiviral system in archaea.</title>
        <authorList>
            <person name="Xiong L."/>
            <person name="Liu S."/>
            <person name="Chen S."/>
            <person name="Xiao Y."/>
            <person name="Zhu B."/>
            <person name="Gao Y."/>
            <person name="Zhang Y."/>
            <person name="Chen B."/>
            <person name="Luo J."/>
            <person name="Deng Z."/>
            <person name="Chen X."/>
            <person name="Wang L."/>
            <person name="Chen S."/>
        </authorList>
    </citation>
    <scope>NUCLEOTIDE SEQUENCE [LARGE SCALE GENOMIC DNA]</scope>
    <source>
        <strain evidence="10 13">CGMCC 1.10331</strain>
    </source>
</reference>
<keyword evidence="5" id="KW-0249">Electron transport</keyword>
<feature type="domain" description="Cytochrome oxidase subunit I profile" evidence="9">
    <location>
        <begin position="85"/>
        <end position="596"/>
    </location>
</feature>
<dbReference type="Proteomes" id="UP000236740">
    <property type="component" value="Unassembled WGS sequence"/>
</dbReference>
<dbReference type="GO" id="GO:0009060">
    <property type="term" value="P:aerobic respiration"/>
    <property type="evidence" value="ECO:0007669"/>
    <property type="project" value="InterPro"/>
</dbReference>
<dbReference type="KEGG" id="hlm:DV707_11940"/>
<keyword evidence="2 5" id="KW-0812">Transmembrane</keyword>
<evidence type="ECO:0000259" key="9">
    <source>
        <dbReference type="PROSITE" id="PS50855"/>
    </source>
</evidence>
<feature type="transmembrane region" description="Helical" evidence="7">
    <location>
        <begin position="761"/>
        <end position="781"/>
    </location>
</feature>
<dbReference type="InterPro" id="IPR023616">
    <property type="entry name" value="Cyt_c_oxase-like_su1_dom"/>
</dbReference>
<dbReference type="Pfam" id="PF00510">
    <property type="entry name" value="COX3"/>
    <property type="match status" value="1"/>
</dbReference>
<feature type="transmembrane region" description="Helical" evidence="7">
    <location>
        <begin position="389"/>
        <end position="413"/>
    </location>
</feature>
<dbReference type="PROSITE" id="PS50253">
    <property type="entry name" value="COX3"/>
    <property type="match status" value="1"/>
</dbReference>
<dbReference type="PROSITE" id="PS50855">
    <property type="entry name" value="COX1"/>
    <property type="match status" value="1"/>
</dbReference>
<keyword evidence="5" id="KW-0408">Iron</keyword>